<dbReference type="EMBL" id="FQXZ01000044">
    <property type="protein sequence ID" value="SHI54369.1"/>
    <property type="molecule type" value="Genomic_DNA"/>
</dbReference>
<organism evidence="2 3">
    <name type="scientific">Vibrio aerogenes CECT 7868</name>
    <dbReference type="NCBI Taxonomy" id="1216006"/>
    <lineage>
        <taxon>Bacteria</taxon>
        <taxon>Pseudomonadati</taxon>
        <taxon>Pseudomonadota</taxon>
        <taxon>Gammaproteobacteria</taxon>
        <taxon>Vibrionales</taxon>
        <taxon>Vibrionaceae</taxon>
        <taxon>Vibrio</taxon>
    </lineage>
</organism>
<feature type="domain" description="DUF6916" evidence="1">
    <location>
        <begin position="7"/>
        <end position="91"/>
    </location>
</feature>
<name>A0A1M6BZX4_9VIBR</name>
<dbReference type="Pfam" id="PF21880">
    <property type="entry name" value="DUF6916"/>
    <property type="match status" value="1"/>
</dbReference>
<dbReference type="RefSeq" id="WP_073605513.1">
    <property type="nucleotide sequence ID" value="NZ_FQXZ01000044.1"/>
</dbReference>
<protein>
    <recommendedName>
        <fullName evidence="1">DUF6916 domain-containing protein</fullName>
    </recommendedName>
</protein>
<dbReference type="InterPro" id="IPR054209">
    <property type="entry name" value="DUF6916"/>
</dbReference>
<dbReference type="AlphaFoldDB" id="A0A1M6BZX4"/>
<keyword evidence="3" id="KW-1185">Reference proteome</keyword>
<evidence type="ECO:0000313" key="2">
    <source>
        <dbReference type="EMBL" id="SHI54369.1"/>
    </source>
</evidence>
<dbReference type="STRING" id="1216006.VA7868_03911"/>
<sequence>MTKFVYEVLEAMVGESVEVFDPETGEKLTELKITNVSRGHVHGEAFDAFNVELSGDEDEHCPDNHYLLKHDKFGAETYYMSAHAIDKYQICISRKADA</sequence>
<gene>
    <name evidence="2" type="ORF">VA7868_03911</name>
</gene>
<dbReference type="Proteomes" id="UP000184608">
    <property type="component" value="Unassembled WGS sequence"/>
</dbReference>
<reference evidence="2 3" key="1">
    <citation type="submission" date="2016-11" db="EMBL/GenBank/DDBJ databases">
        <authorList>
            <person name="Jaros S."/>
            <person name="Januszkiewicz K."/>
            <person name="Wedrychowicz H."/>
        </authorList>
    </citation>
    <scope>NUCLEOTIDE SEQUENCE [LARGE SCALE GENOMIC DNA]</scope>
    <source>
        <strain evidence="2 3">CECT 7868</strain>
    </source>
</reference>
<evidence type="ECO:0000259" key="1">
    <source>
        <dbReference type="Pfam" id="PF21880"/>
    </source>
</evidence>
<dbReference type="OrthoDB" id="6271069at2"/>
<evidence type="ECO:0000313" key="3">
    <source>
        <dbReference type="Proteomes" id="UP000184608"/>
    </source>
</evidence>
<proteinExistence type="predicted"/>
<accession>A0A1M6BZX4</accession>